<evidence type="ECO:0000256" key="1">
    <source>
        <dbReference type="SAM" id="Phobius"/>
    </source>
</evidence>
<keyword evidence="1" id="KW-1133">Transmembrane helix</keyword>
<reference evidence="2" key="1">
    <citation type="journal article" date="2017" name="Appl. Environ. Microbiol.">
        <title>Molecular characterization of an Endozoicomonas-like organism causing infection in king scallop Pecten maximus L.</title>
        <authorList>
            <person name="Cano I."/>
            <person name="van Aerle R."/>
            <person name="Ross S."/>
            <person name="Verner-Jeffreys D.W."/>
            <person name="Paley R.K."/>
            <person name="Rimmer G."/>
            <person name="Ryder D."/>
            <person name="Hooper P."/>
            <person name="Stone D."/>
            <person name="Feist S.W."/>
        </authorList>
    </citation>
    <scope>NUCLEOTIDE SEQUENCE</scope>
</reference>
<feature type="transmembrane region" description="Helical" evidence="1">
    <location>
        <begin position="39"/>
        <end position="58"/>
    </location>
</feature>
<evidence type="ECO:0000313" key="2">
    <source>
        <dbReference type="EMBL" id="PJE77305.1"/>
    </source>
</evidence>
<protein>
    <recommendedName>
        <fullName evidence="3">Transposase IS4-like domain-containing protein</fullName>
    </recommendedName>
</protein>
<evidence type="ECO:0008006" key="3">
    <source>
        <dbReference type="Google" id="ProtNLM"/>
    </source>
</evidence>
<gene>
    <name evidence="2" type="ORF">CI610_03777</name>
</gene>
<sequence>MIEDYYKRWSIDALFGCLKSRGFDLESTHMTELDRMGKLMGILALAFAWCLIAGHWKYGEAEELPLNKHWRPAKSLFRLGLDRVRRVLKNSCIKNDPIDFQVLLKVLAST</sequence>
<name>A0A2H9T266_9ZZZZ</name>
<dbReference type="AlphaFoldDB" id="A0A2H9T266"/>
<proteinExistence type="predicted"/>
<dbReference type="InterPro" id="IPR012337">
    <property type="entry name" value="RNaseH-like_sf"/>
</dbReference>
<dbReference type="SUPFAM" id="SSF53098">
    <property type="entry name" value="Ribonuclease H-like"/>
    <property type="match status" value="1"/>
</dbReference>
<comment type="caution">
    <text evidence="2">The sequence shown here is derived from an EMBL/GenBank/DDBJ whole genome shotgun (WGS) entry which is preliminary data.</text>
</comment>
<organism evidence="2">
    <name type="scientific">invertebrate metagenome</name>
    <dbReference type="NCBI Taxonomy" id="1711999"/>
    <lineage>
        <taxon>unclassified sequences</taxon>
        <taxon>metagenomes</taxon>
        <taxon>organismal metagenomes</taxon>
    </lineage>
</organism>
<keyword evidence="1" id="KW-0472">Membrane</keyword>
<dbReference type="EMBL" id="NSIT01000812">
    <property type="protein sequence ID" value="PJE77305.1"/>
    <property type="molecule type" value="Genomic_DNA"/>
</dbReference>
<accession>A0A2H9T266</accession>
<keyword evidence="1" id="KW-0812">Transmembrane</keyword>